<dbReference type="Proteomes" id="UP000247696">
    <property type="component" value="Chromosome"/>
</dbReference>
<dbReference type="SUPFAM" id="SSF52540">
    <property type="entry name" value="P-loop containing nucleoside triphosphate hydrolases"/>
    <property type="match status" value="1"/>
</dbReference>
<keyword evidence="8" id="KW-1185">Reference proteome</keyword>
<accession>A0A2Z3YRG4</accession>
<dbReference type="KEGG" id="cpre:Csp1_21180"/>
<dbReference type="EMBL" id="CP024988">
    <property type="protein sequence ID" value="AWT26879.1"/>
    <property type="molecule type" value="Genomic_DNA"/>
</dbReference>
<reference evidence="8" key="1">
    <citation type="submission" date="2017-11" db="EMBL/GenBank/DDBJ databases">
        <title>Otitis media/interna in a cat caused by the recently described species Corynebacterium provencense.</title>
        <authorList>
            <person name="Kittl S."/>
            <person name="Brodard I."/>
            <person name="Rychener L."/>
            <person name="Jores J."/>
            <person name="Roosje P."/>
            <person name="Gobeli Brawand S."/>
        </authorList>
    </citation>
    <scope>NUCLEOTIDE SEQUENCE [LARGE SCALE GENOMIC DNA]</scope>
    <source>
        <strain evidence="8">17KM38</strain>
    </source>
</reference>
<dbReference type="InterPro" id="IPR017871">
    <property type="entry name" value="ABC_transporter-like_CS"/>
</dbReference>
<keyword evidence="2" id="KW-0813">Transport</keyword>
<dbReference type="STRING" id="1737425.GCA_900049755_02748"/>
<dbReference type="InterPro" id="IPR003439">
    <property type="entry name" value="ABC_transporter-like_ATP-bd"/>
</dbReference>
<dbReference type="GO" id="GO:0016887">
    <property type="term" value="F:ATP hydrolysis activity"/>
    <property type="evidence" value="ECO:0007669"/>
    <property type="project" value="InterPro"/>
</dbReference>
<keyword evidence="4 7" id="KW-0067">ATP-binding</keyword>
<comment type="similarity">
    <text evidence="1">Belongs to the ABC transporter superfamily.</text>
</comment>
<proteinExistence type="inferred from homology"/>
<dbReference type="InterPro" id="IPR027417">
    <property type="entry name" value="P-loop_NTPase"/>
</dbReference>
<dbReference type="OrthoDB" id="9802264at2"/>
<evidence type="ECO:0000256" key="4">
    <source>
        <dbReference type="ARBA" id="ARBA00022840"/>
    </source>
</evidence>
<dbReference type="PANTHER" id="PTHR43117:SF4">
    <property type="entry name" value="OSMOPROTECTANT IMPORT ATP-BINDING PROTEIN OSMV"/>
    <property type="match status" value="1"/>
</dbReference>
<dbReference type="EC" id="7.6.2.9" evidence="5"/>
<dbReference type="Pfam" id="PF00005">
    <property type="entry name" value="ABC_tran"/>
    <property type="match status" value="1"/>
</dbReference>
<dbReference type="SMART" id="SM00382">
    <property type="entry name" value="AAA"/>
    <property type="match status" value="1"/>
</dbReference>
<gene>
    <name evidence="7" type="primary">opuCA</name>
    <name evidence="7" type="ORF">Csp1_21180</name>
</gene>
<evidence type="ECO:0000256" key="1">
    <source>
        <dbReference type="ARBA" id="ARBA00005417"/>
    </source>
</evidence>
<sequence length="333" mass="35435">MIELRNVSKKYPDGTVAVTDLTLSAPNGRITALVGPSGCGKTTTLRMVNRLIEPSSGEILLDGESVKSRDVVELRRHIGYVIQNAGLLPHRTVIDNIETVPRLEKKNIDKAALRERARSLMDMVGLDSSFEDKYPGQLSGGQSQRVGVARALAADPPFMLMDEPFSAVDPVVRKQLQTEFLKIQAKVAKTIIIVTHDIDEALLLADQVVVLGEKAKIEQIGTPEELLNAPANGFVRNFLGKGRDYRALAFGSSAGLVLDPLPVTHPGGEIRTGDVLDAATLDWAVTVGTDNLQACLDATLAAPAGRAVAVDPSGRVAGSFDSGAVTAAARAQE</sequence>
<dbReference type="GO" id="GO:0015418">
    <property type="term" value="F:ABC-type quaternary ammonium compound transporting activity"/>
    <property type="evidence" value="ECO:0007669"/>
    <property type="project" value="UniProtKB-EC"/>
</dbReference>
<feature type="domain" description="ABC transporter" evidence="6">
    <location>
        <begin position="2"/>
        <end position="239"/>
    </location>
</feature>
<evidence type="ECO:0000256" key="3">
    <source>
        <dbReference type="ARBA" id="ARBA00022741"/>
    </source>
</evidence>
<dbReference type="InterPro" id="IPR003593">
    <property type="entry name" value="AAA+_ATPase"/>
</dbReference>
<protein>
    <recommendedName>
        <fullName evidence="5">ABC-type quaternary amine transporter</fullName>
        <ecNumber evidence="5">7.6.2.9</ecNumber>
    </recommendedName>
</protein>
<keyword evidence="3" id="KW-0547">Nucleotide-binding</keyword>
<dbReference type="AlphaFoldDB" id="A0A2Z3YRG4"/>
<dbReference type="PANTHER" id="PTHR43117">
    <property type="entry name" value="OSMOPROTECTANT IMPORT ATP-BINDING PROTEIN OSMV"/>
    <property type="match status" value="1"/>
</dbReference>
<dbReference type="PROSITE" id="PS50893">
    <property type="entry name" value="ABC_TRANSPORTER_2"/>
    <property type="match status" value="1"/>
</dbReference>
<evidence type="ECO:0000313" key="8">
    <source>
        <dbReference type="Proteomes" id="UP000247696"/>
    </source>
</evidence>
<dbReference type="RefSeq" id="WP_110481895.1">
    <property type="nucleotide sequence ID" value="NZ_CP024988.1"/>
</dbReference>
<evidence type="ECO:0000313" key="7">
    <source>
        <dbReference type="EMBL" id="AWT26879.1"/>
    </source>
</evidence>
<evidence type="ECO:0000256" key="5">
    <source>
        <dbReference type="ARBA" id="ARBA00066388"/>
    </source>
</evidence>
<evidence type="ECO:0000256" key="2">
    <source>
        <dbReference type="ARBA" id="ARBA00022448"/>
    </source>
</evidence>
<dbReference type="Gene3D" id="3.40.50.300">
    <property type="entry name" value="P-loop containing nucleotide triphosphate hydrolases"/>
    <property type="match status" value="1"/>
</dbReference>
<name>A0A2Z3YRG4_9CORY</name>
<evidence type="ECO:0000259" key="6">
    <source>
        <dbReference type="PROSITE" id="PS50893"/>
    </source>
</evidence>
<dbReference type="PROSITE" id="PS00211">
    <property type="entry name" value="ABC_TRANSPORTER_1"/>
    <property type="match status" value="1"/>
</dbReference>
<dbReference type="FunFam" id="3.40.50.300:FF:000425">
    <property type="entry name" value="Probable ABC transporter, ATP-binding subunit"/>
    <property type="match status" value="1"/>
</dbReference>
<organism evidence="7 8">
    <name type="scientific">Corynebacterium provencense</name>
    <dbReference type="NCBI Taxonomy" id="1737425"/>
    <lineage>
        <taxon>Bacteria</taxon>
        <taxon>Bacillati</taxon>
        <taxon>Actinomycetota</taxon>
        <taxon>Actinomycetes</taxon>
        <taxon>Mycobacteriales</taxon>
        <taxon>Corynebacteriaceae</taxon>
        <taxon>Corynebacterium</taxon>
    </lineage>
</organism>
<dbReference type="GO" id="GO:0005524">
    <property type="term" value="F:ATP binding"/>
    <property type="evidence" value="ECO:0007669"/>
    <property type="project" value="UniProtKB-KW"/>
</dbReference>